<dbReference type="Gene3D" id="1.10.400.10">
    <property type="entry name" value="GI Alpha 1, domain 2-like"/>
    <property type="match status" value="1"/>
</dbReference>
<evidence type="ECO:0000313" key="11">
    <source>
        <dbReference type="EMBL" id="KZT50915.1"/>
    </source>
</evidence>
<feature type="non-terminal residue" evidence="11">
    <location>
        <position position="1"/>
    </location>
</feature>
<feature type="binding site" evidence="9">
    <location>
        <begin position="162"/>
        <end position="166"/>
    </location>
    <ligand>
        <name>GTP</name>
        <dbReference type="ChEBI" id="CHEBI:37565"/>
    </ligand>
</feature>
<dbReference type="Gene3D" id="3.40.50.300">
    <property type="entry name" value="P-loop containing nucleotide triphosphate hydrolases"/>
    <property type="match status" value="1"/>
</dbReference>
<feature type="binding site" evidence="9">
    <location>
        <position position="285"/>
    </location>
    <ligand>
        <name>GTP</name>
        <dbReference type="ChEBI" id="CHEBI:37565"/>
    </ligand>
</feature>
<dbReference type="InParanoid" id="A0A165CJN6"/>
<dbReference type="PANTHER" id="PTHR10218:SF369">
    <property type="entry name" value="GUANINE NUCLEOTIDE-BINDING PROTEIN ALPHA-2 SUBUNIT"/>
    <property type="match status" value="1"/>
</dbReference>
<evidence type="ECO:0000256" key="5">
    <source>
        <dbReference type="ARBA" id="ARBA00023134"/>
    </source>
</evidence>
<dbReference type="InterPro" id="IPR011025">
    <property type="entry name" value="GproteinA_insert"/>
</dbReference>
<dbReference type="SUPFAM" id="SSF52540">
    <property type="entry name" value="P-loop containing nucleoside triphosphate hydrolases"/>
    <property type="match status" value="1"/>
</dbReference>
<sequence>GSGESGKSTVLKQMKIIHGGGFTPEELRQYKQIVRQNLIDSAQQLLRVMLQWGYRPNLGELPPDPVHALLDFQLLPGKNVPPWIVEAVILLWTAQPFMNEILMRSNEFYLMDNAPYFFKHALRICDKAYWPTNRDVLRSRLQTRGITKSLFAADRMLIHMYDVGGQRAERKKWIYAFENVKCVIFTAALSEYDQALLENPGQNRMLESMKLFENIIASRWFQNSVFMLFFNKVDVYEDKYARSPLNKYFPEYSGTDAAAGLKYIAYRYLRLNRAGVQMYYHITTATDTKKMRVITAAVREDIMASAIKDSGLI</sequence>
<keyword evidence="2 10" id="KW-0479">Metal-binding</keyword>
<evidence type="ECO:0000313" key="12">
    <source>
        <dbReference type="Proteomes" id="UP000076842"/>
    </source>
</evidence>
<evidence type="ECO:0000256" key="9">
    <source>
        <dbReference type="PIRSR" id="PIRSR601019-1"/>
    </source>
</evidence>
<feature type="binding site" evidence="9">
    <location>
        <begin position="4"/>
        <end position="9"/>
    </location>
    <ligand>
        <name>GTP</name>
        <dbReference type="ChEBI" id="CHEBI:37565"/>
    </ligand>
</feature>
<dbReference type="InterPro" id="IPR002975">
    <property type="entry name" value="Fungi_Gprotein_alpha"/>
</dbReference>
<dbReference type="PANTHER" id="PTHR10218">
    <property type="entry name" value="GTP-BINDING PROTEIN ALPHA SUBUNIT"/>
    <property type="match status" value="1"/>
</dbReference>
<evidence type="ECO:0000256" key="10">
    <source>
        <dbReference type="PIRSR" id="PIRSR601019-2"/>
    </source>
</evidence>
<dbReference type="EMBL" id="KV424136">
    <property type="protein sequence ID" value="KZT50915.1"/>
    <property type="molecule type" value="Genomic_DNA"/>
</dbReference>
<dbReference type="PROSITE" id="PS51882">
    <property type="entry name" value="G_ALPHA"/>
    <property type="match status" value="1"/>
</dbReference>
<keyword evidence="8" id="KW-0449">Lipoprotein</keyword>
<feature type="binding site" evidence="10">
    <location>
        <position position="143"/>
    </location>
    <ligand>
        <name>Mg(2+)</name>
        <dbReference type="ChEBI" id="CHEBI:18420"/>
    </ligand>
</feature>
<organism evidence="11 12">
    <name type="scientific">Calocera cornea HHB12733</name>
    <dbReference type="NCBI Taxonomy" id="1353952"/>
    <lineage>
        <taxon>Eukaryota</taxon>
        <taxon>Fungi</taxon>
        <taxon>Dikarya</taxon>
        <taxon>Basidiomycota</taxon>
        <taxon>Agaricomycotina</taxon>
        <taxon>Dacrymycetes</taxon>
        <taxon>Dacrymycetales</taxon>
        <taxon>Dacrymycetaceae</taxon>
        <taxon>Calocera</taxon>
    </lineage>
</organism>
<dbReference type="Proteomes" id="UP000076842">
    <property type="component" value="Unassembled WGS sequence"/>
</dbReference>
<dbReference type="AlphaFoldDB" id="A0A165CJN6"/>
<keyword evidence="4 10" id="KW-0460">Magnesium</keyword>
<keyword evidence="12" id="KW-1185">Reference proteome</keyword>
<evidence type="ECO:0000256" key="7">
    <source>
        <dbReference type="ARBA" id="ARBA00023224"/>
    </source>
</evidence>
<dbReference type="InterPro" id="IPR027417">
    <property type="entry name" value="P-loop_NTPase"/>
</dbReference>
<dbReference type="GO" id="GO:0046872">
    <property type="term" value="F:metal ion binding"/>
    <property type="evidence" value="ECO:0007669"/>
    <property type="project" value="UniProtKB-KW"/>
</dbReference>
<dbReference type="PRINTS" id="PR01241">
    <property type="entry name" value="GPROTEINAFNG"/>
</dbReference>
<dbReference type="FunFam" id="3.40.50.300:FF:000692">
    <property type="entry name" value="Guanine nucleotide-binding protein subunit alpha"/>
    <property type="match status" value="1"/>
</dbReference>
<dbReference type="GO" id="GO:0007189">
    <property type="term" value="P:adenylate cyclase-activating G protein-coupled receptor signaling pathway"/>
    <property type="evidence" value="ECO:0007669"/>
    <property type="project" value="TreeGrafter"/>
</dbReference>
<dbReference type="GO" id="GO:0003924">
    <property type="term" value="F:GTPase activity"/>
    <property type="evidence" value="ECO:0007669"/>
    <property type="project" value="InterPro"/>
</dbReference>
<dbReference type="GO" id="GO:0001664">
    <property type="term" value="F:G protein-coupled receptor binding"/>
    <property type="evidence" value="ECO:0007669"/>
    <property type="project" value="InterPro"/>
</dbReference>
<dbReference type="GO" id="GO:0005737">
    <property type="term" value="C:cytoplasm"/>
    <property type="evidence" value="ECO:0007669"/>
    <property type="project" value="TreeGrafter"/>
</dbReference>
<proteinExistence type="predicted"/>
<dbReference type="CDD" id="cd00066">
    <property type="entry name" value="G-alpha"/>
    <property type="match status" value="1"/>
</dbReference>
<evidence type="ECO:0000256" key="8">
    <source>
        <dbReference type="ARBA" id="ARBA00023288"/>
    </source>
</evidence>
<dbReference type="GO" id="GO:0005834">
    <property type="term" value="C:heterotrimeric G-protein complex"/>
    <property type="evidence" value="ECO:0007669"/>
    <property type="project" value="InterPro"/>
</dbReference>
<dbReference type="PRINTS" id="PR00318">
    <property type="entry name" value="GPROTEINA"/>
</dbReference>
<feature type="binding site" evidence="9">
    <location>
        <begin position="137"/>
        <end position="143"/>
    </location>
    <ligand>
        <name>GTP</name>
        <dbReference type="ChEBI" id="CHEBI:37565"/>
    </ligand>
</feature>
<evidence type="ECO:0000256" key="2">
    <source>
        <dbReference type="ARBA" id="ARBA00022723"/>
    </source>
</evidence>
<dbReference type="SMART" id="SM00275">
    <property type="entry name" value="G_alpha"/>
    <property type="match status" value="1"/>
</dbReference>
<keyword evidence="5 9" id="KW-0342">GTP-binding</keyword>
<dbReference type="InterPro" id="IPR001019">
    <property type="entry name" value="Gprotein_alpha_su"/>
</dbReference>
<feature type="binding site" evidence="9">
    <location>
        <begin position="231"/>
        <end position="234"/>
    </location>
    <ligand>
        <name>GTP</name>
        <dbReference type="ChEBI" id="CHEBI:37565"/>
    </ligand>
</feature>
<gene>
    <name evidence="11" type="ORF">CALCODRAFT_443869</name>
</gene>
<feature type="binding site" evidence="10">
    <location>
        <position position="8"/>
    </location>
    <ligand>
        <name>Mg(2+)</name>
        <dbReference type="ChEBI" id="CHEBI:18420"/>
    </ligand>
</feature>
<dbReference type="Pfam" id="PF00503">
    <property type="entry name" value="G-alpha"/>
    <property type="match status" value="1"/>
</dbReference>
<protein>
    <submittedName>
        <fullName evidence="11">Guanine nucleotide-binding protein alpha-3 subunit</fullName>
    </submittedName>
</protein>
<dbReference type="STRING" id="1353952.A0A165CJN6"/>
<keyword evidence="7" id="KW-0807">Transducer</keyword>
<reference evidence="11 12" key="1">
    <citation type="journal article" date="2016" name="Mol. Biol. Evol.">
        <title>Comparative Genomics of Early-Diverging Mushroom-Forming Fungi Provides Insights into the Origins of Lignocellulose Decay Capabilities.</title>
        <authorList>
            <person name="Nagy L.G."/>
            <person name="Riley R."/>
            <person name="Tritt A."/>
            <person name="Adam C."/>
            <person name="Daum C."/>
            <person name="Floudas D."/>
            <person name="Sun H."/>
            <person name="Yadav J.S."/>
            <person name="Pangilinan J."/>
            <person name="Larsson K.H."/>
            <person name="Matsuura K."/>
            <person name="Barry K."/>
            <person name="Labutti K."/>
            <person name="Kuo R."/>
            <person name="Ohm R.A."/>
            <person name="Bhattacharya S.S."/>
            <person name="Shirouzu T."/>
            <person name="Yoshinaga Y."/>
            <person name="Martin F.M."/>
            <person name="Grigoriev I.V."/>
            <person name="Hibbett D.S."/>
        </authorList>
    </citation>
    <scope>NUCLEOTIDE SEQUENCE [LARGE SCALE GENOMIC DNA]</scope>
    <source>
        <strain evidence="11 12">HHB12733</strain>
    </source>
</reference>
<name>A0A165CJN6_9BASI</name>
<evidence type="ECO:0000256" key="6">
    <source>
        <dbReference type="ARBA" id="ARBA00023139"/>
    </source>
</evidence>
<dbReference type="OrthoDB" id="5817230at2759"/>
<keyword evidence="6" id="KW-0564">Palmitate</keyword>
<evidence type="ECO:0000256" key="1">
    <source>
        <dbReference type="ARBA" id="ARBA00022707"/>
    </source>
</evidence>
<dbReference type="GO" id="GO:0005525">
    <property type="term" value="F:GTP binding"/>
    <property type="evidence" value="ECO:0007669"/>
    <property type="project" value="UniProtKB-KW"/>
</dbReference>
<evidence type="ECO:0000256" key="4">
    <source>
        <dbReference type="ARBA" id="ARBA00022842"/>
    </source>
</evidence>
<evidence type="ECO:0000256" key="3">
    <source>
        <dbReference type="ARBA" id="ARBA00022741"/>
    </source>
</evidence>
<dbReference type="SUPFAM" id="SSF47895">
    <property type="entry name" value="Transducin (alpha subunit), insertion domain"/>
    <property type="match status" value="1"/>
</dbReference>
<keyword evidence="1" id="KW-0519">Myristate</keyword>
<keyword evidence="3 9" id="KW-0547">Nucleotide-binding</keyword>
<dbReference type="GO" id="GO:0031683">
    <property type="term" value="F:G-protein beta/gamma-subunit complex binding"/>
    <property type="evidence" value="ECO:0007669"/>
    <property type="project" value="InterPro"/>
</dbReference>
<accession>A0A165CJN6</accession>